<evidence type="ECO:0000313" key="4">
    <source>
        <dbReference type="EMBL" id="KAF5362389.1"/>
    </source>
</evidence>
<comment type="similarity">
    <text evidence="1">Belongs to the WAPL family.</text>
</comment>
<dbReference type="Proteomes" id="UP000559027">
    <property type="component" value="Unassembled WGS sequence"/>
</dbReference>
<name>A0A8H5GCC2_9AGAR</name>
<feature type="region of interest" description="Disordered" evidence="2">
    <location>
        <begin position="766"/>
        <end position="785"/>
    </location>
</feature>
<feature type="compositionally biased region" description="Basic residues" evidence="2">
    <location>
        <begin position="9"/>
        <end position="19"/>
    </location>
</feature>
<dbReference type="Pfam" id="PF07814">
    <property type="entry name" value="WAPL"/>
    <property type="match status" value="1"/>
</dbReference>
<feature type="compositionally biased region" description="Low complexity" evidence="2">
    <location>
        <begin position="58"/>
        <end position="69"/>
    </location>
</feature>
<sequence length="872" mass="95042">MPSAFSRTYGKKAPVKRKTTPSDDEETIDTKRRKVTPTEQDACLVKPKPKARTPSPSPTKTAQTATPTKMTKRMLGRSKTESSIDNNSSTSNLASRTSSLPTIPSPSSQPLPPPDIDRRPTLAASTSTPRVKRTYAGQSRSFLVALPVSDLPSTSTIPGIDGGSQEDEFYEPESYSSLRLRWGVDNSEDDPATSTLPPTPSRPNPKSKSKKSNSTNTTPASKKGKGKAPAPAVYLPPNMMNPLKSITELRSKGESRRFLDEVGYLFEGMDPSNSIGLKRSSASEITTKLCDDEFARNAKAADFYHKTWDVFLKAGAGRGQDKILDILLIFLLALITRDTDTLLDLATQGPSVSTTPDKSDSQLSALSKGKQKATHIDYPPDTLISILFFILKSSADVDPLYMISRSSSTDLDFKRIGLSKKDKLMLSTIYTIISTKSKLFSSDTPITTALLITRILTHLPPSLLPTPYLPDLLCSLRSVLYTSFSPNEPFDGTCPRRDDGSGVIDLSDDEETNGREPQYECIKHHLHLLDMYLLGQWSLSAEGGDATKAGNGVSTTELDRARAEWFVDNILAVGVCSEIRLRSSPSSSDHNTVSECLEILLRILLNLTHGDPNWAQSVISNEFAVSWVVRLILASSHKDKGEDIKVNVKVEENVDHQDITGGGGRPGSKKSSQQQHAWDRLCLALGLLTNLVQSVPEFKNVLRRTKVSPKCTSPTSVSRCTKQCTCPPASQLNALEVCVGVYNTYSPLSSRPPTAAPTKKILKQIKREPSPSPPPPSHSTPQSTTAINDTSLILNTLSILFGLLMSSSPQNQTIILSSINSPVDDERIKLERLTSQAKEFVLLCDDAGAGAVEETKSAKEVVGVLERLRDEC</sequence>
<dbReference type="PANTHER" id="PTHR22100">
    <property type="entry name" value="WINGS APART-LIKE PROTEIN HOMOLOG"/>
    <property type="match status" value="1"/>
</dbReference>
<evidence type="ECO:0000256" key="2">
    <source>
        <dbReference type="SAM" id="MobiDB-lite"/>
    </source>
</evidence>
<feature type="compositionally biased region" description="Low complexity" evidence="2">
    <location>
        <begin position="86"/>
        <end position="102"/>
    </location>
</feature>
<dbReference type="InterPro" id="IPR039874">
    <property type="entry name" value="WAPL"/>
</dbReference>
<accession>A0A8H5GCC2</accession>
<dbReference type="InterPro" id="IPR022771">
    <property type="entry name" value="WAPL_C"/>
</dbReference>
<gene>
    <name evidence="4" type="ORF">D9756_002188</name>
</gene>
<proteinExistence type="inferred from homology"/>
<feature type="compositionally biased region" description="Pro residues" evidence="2">
    <location>
        <begin position="103"/>
        <end position="114"/>
    </location>
</feature>
<evidence type="ECO:0000256" key="1">
    <source>
        <dbReference type="ARBA" id="ARBA00006854"/>
    </source>
</evidence>
<dbReference type="OrthoDB" id="78088at2759"/>
<evidence type="ECO:0000313" key="5">
    <source>
        <dbReference type="Proteomes" id="UP000559027"/>
    </source>
</evidence>
<evidence type="ECO:0000259" key="3">
    <source>
        <dbReference type="Pfam" id="PF07814"/>
    </source>
</evidence>
<feature type="region of interest" description="Disordered" evidence="2">
    <location>
        <begin position="1"/>
        <end position="236"/>
    </location>
</feature>
<organism evidence="4 5">
    <name type="scientific">Leucocoprinus leucothites</name>
    <dbReference type="NCBI Taxonomy" id="201217"/>
    <lineage>
        <taxon>Eukaryota</taxon>
        <taxon>Fungi</taxon>
        <taxon>Dikarya</taxon>
        <taxon>Basidiomycota</taxon>
        <taxon>Agaricomycotina</taxon>
        <taxon>Agaricomycetes</taxon>
        <taxon>Agaricomycetidae</taxon>
        <taxon>Agaricales</taxon>
        <taxon>Agaricineae</taxon>
        <taxon>Agaricaceae</taxon>
        <taxon>Leucocoprinus</taxon>
    </lineage>
</organism>
<keyword evidence="5" id="KW-1185">Reference proteome</keyword>
<dbReference type="InterPro" id="IPR011989">
    <property type="entry name" value="ARM-like"/>
</dbReference>
<feature type="compositionally biased region" description="Low complexity" evidence="2">
    <location>
        <begin position="212"/>
        <end position="232"/>
    </location>
</feature>
<dbReference type="AlphaFoldDB" id="A0A8H5GCC2"/>
<reference evidence="4 5" key="1">
    <citation type="journal article" date="2020" name="ISME J.">
        <title>Uncovering the hidden diversity of litter-decomposition mechanisms in mushroom-forming fungi.</title>
        <authorList>
            <person name="Floudas D."/>
            <person name="Bentzer J."/>
            <person name="Ahren D."/>
            <person name="Johansson T."/>
            <person name="Persson P."/>
            <person name="Tunlid A."/>
        </authorList>
    </citation>
    <scope>NUCLEOTIDE SEQUENCE [LARGE SCALE GENOMIC DNA]</scope>
    <source>
        <strain evidence="4 5">CBS 146.42</strain>
    </source>
</reference>
<protein>
    <recommendedName>
        <fullName evidence="3">Wings apart-like protein C-terminal domain-containing protein</fullName>
    </recommendedName>
</protein>
<dbReference type="Gene3D" id="1.25.10.10">
    <property type="entry name" value="Leucine-rich Repeat Variant"/>
    <property type="match status" value="2"/>
</dbReference>
<dbReference type="PANTHER" id="PTHR22100:SF13">
    <property type="entry name" value="WINGS APART-LIKE PROTEIN HOMOLOG"/>
    <property type="match status" value="1"/>
</dbReference>
<comment type="caution">
    <text evidence="4">The sequence shown here is derived from an EMBL/GenBank/DDBJ whole genome shotgun (WGS) entry which is preliminary data.</text>
</comment>
<feature type="domain" description="Wings apart-like protein C-terminal" evidence="3">
    <location>
        <begin position="243"/>
        <end position="341"/>
    </location>
</feature>
<dbReference type="EMBL" id="JAACJO010000002">
    <property type="protein sequence ID" value="KAF5362389.1"/>
    <property type="molecule type" value="Genomic_DNA"/>
</dbReference>